<keyword evidence="8" id="KW-0175">Coiled coil</keyword>
<evidence type="ECO:0000256" key="4">
    <source>
        <dbReference type="ARBA" id="ARBA00016244"/>
    </source>
</evidence>
<dbReference type="PANTHER" id="PTHR30033:SF1">
    <property type="entry name" value="FLAGELLAR HOOK-ASSOCIATED PROTEIN 1"/>
    <property type="match status" value="1"/>
</dbReference>
<sequence length="388" mass="42493">MLNLYYLASSGLQTGQQALIVTGNNLANATNPNYSRQNIILGATGGRMTSSGYFGNGVRVEGVVRAFDEYTNERVRGTDTLLRASEAHYAKMSALDLEFGRTYNGIDAKLNSLFNALKDISKQPTDGNYRSSAFTALKELTSRFNKLSDELIHQEQKNNQDIRESVNNINQLTGQLANLNREILNRQSVDGSGAFDLLDRRDALLQALSQQTGIATQIDGRTGAVDVTLSNGHMLVNGDQASALEVTTDDSNPGRQRVAYRNVDNIIIPLDDRTLDKGRLGGLLAFRNQDLPEIGNRLNELALYLSDRFNEVNSQGYDLNSDQGGDIFSYRLPRAIANRNNTGKAELSVAGINTDAEAGTVAKPQDYTLRFEGGQWRVTRTADGSEVA</sequence>
<keyword evidence="5 7" id="KW-0964">Secreted</keyword>
<gene>
    <name evidence="7 10" type="primary">flgK</name>
    <name evidence="10" type="ORF">JZM24_11890</name>
</gene>
<dbReference type="Pfam" id="PF22638">
    <property type="entry name" value="FlgK_D1"/>
    <property type="match status" value="1"/>
</dbReference>
<reference evidence="10 11" key="1">
    <citation type="journal article" date="2021" name="Genome Biol. Evol.">
        <title>The evolution of interdependence in a four-way mealybug symbiosis.</title>
        <authorList>
            <person name="Garber A.I."/>
            <person name="Kupper M."/>
            <person name="Laetsch D.R."/>
            <person name="Weldon S.R."/>
            <person name="Ladinsky M.S."/>
            <person name="Bjorkman P.J."/>
            <person name="McCutcheon J.P."/>
        </authorList>
    </citation>
    <scope>NUCLEOTIDE SEQUENCE [LARGE SCALE GENOMIC DNA]</scope>
    <source>
        <strain evidence="10">SOD</strain>
    </source>
</reference>
<accession>A0ABS5YCA7</accession>
<evidence type="ECO:0000256" key="8">
    <source>
        <dbReference type="SAM" id="Coils"/>
    </source>
</evidence>
<evidence type="ECO:0000256" key="1">
    <source>
        <dbReference type="ARBA" id="ARBA00004365"/>
    </source>
</evidence>
<evidence type="ECO:0000313" key="10">
    <source>
        <dbReference type="EMBL" id="MBT9432646.1"/>
    </source>
</evidence>
<keyword evidence="6 7" id="KW-0975">Bacterial flagellum</keyword>
<keyword evidence="10" id="KW-0966">Cell projection</keyword>
<feature type="coiled-coil region" evidence="8">
    <location>
        <begin position="137"/>
        <end position="182"/>
    </location>
</feature>
<keyword evidence="11" id="KW-1185">Reference proteome</keyword>
<dbReference type="Proteomes" id="UP000811282">
    <property type="component" value="Unassembled WGS sequence"/>
</dbReference>
<evidence type="ECO:0000256" key="6">
    <source>
        <dbReference type="ARBA" id="ARBA00023143"/>
    </source>
</evidence>
<organism evidence="10 11">
    <name type="scientific">Candidatus Sodalis endolongispinus</name>
    <dbReference type="NCBI Taxonomy" id="2812662"/>
    <lineage>
        <taxon>Bacteria</taxon>
        <taxon>Pseudomonadati</taxon>
        <taxon>Pseudomonadota</taxon>
        <taxon>Gammaproteobacteria</taxon>
        <taxon>Enterobacterales</taxon>
        <taxon>Bruguierivoracaceae</taxon>
        <taxon>Sodalis</taxon>
    </lineage>
</organism>
<evidence type="ECO:0000313" key="11">
    <source>
        <dbReference type="Proteomes" id="UP000811282"/>
    </source>
</evidence>
<comment type="caution">
    <text evidence="10">The sequence shown here is derived from an EMBL/GenBank/DDBJ whole genome shotgun (WGS) entry which is preliminary data.</text>
</comment>
<dbReference type="EMBL" id="JAFJYC010000001">
    <property type="protein sequence ID" value="MBT9432646.1"/>
    <property type="molecule type" value="Genomic_DNA"/>
</dbReference>
<dbReference type="PANTHER" id="PTHR30033">
    <property type="entry name" value="FLAGELLAR HOOK-ASSOCIATED PROTEIN 1"/>
    <property type="match status" value="1"/>
</dbReference>
<evidence type="ECO:0000259" key="9">
    <source>
        <dbReference type="Pfam" id="PF22638"/>
    </source>
</evidence>
<feature type="domain" description="Flagellar hook-associated protein FlgK helical" evidence="9">
    <location>
        <begin position="93"/>
        <end position="328"/>
    </location>
</feature>
<dbReference type="RefSeq" id="WP_215669768.1">
    <property type="nucleotide sequence ID" value="NZ_JAFJYC010000001.1"/>
</dbReference>
<evidence type="ECO:0000256" key="3">
    <source>
        <dbReference type="ARBA" id="ARBA00009677"/>
    </source>
</evidence>
<keyword evidence="10" id="KW-0969">Cilium</keyword>
<dbReference type="NCBIfam" id="TIGR02492">
    <property type="entry name" value="flgK_ends"/>
    <property type="match status" value="1"/>
</dbReference>
<dbReference type="PRINTS" id="PR01005">
    <property type="entry name" value="FLGHOOKAP1"/>
</dbReference>
<evidence type="ECO:0000256" key="2">
    <source>
        <dbReference type="ARBA" id="ARBA00004613"/>
    </source>
</evidence>
<proteinExistence type="inferred from homology"/>
<dbReference type="InterPro" id="IPR053927">
    <property type="entry name" value="FlgK_helical"/>
</dbReference>
<keyword evidence="10" id="KW-0282">Flagellum</keyword>
<dbReference type="SUPFAM" id="SSF64518">
    <property type="entry name" value="Phase 1 flagellin"/>
    <property type="match status" value="1"/>
</dbReference>
<evidence type="ECO:0000256" key="5">
    <source>
        <dbReference type="ARBA" id="ARBA00022525"/>
    </source>
</evidence>
<comment type="similarity">
    <text evidence="3 7">Belongs to the flagella basal body rod proteins family.</text>
</comment>
<name>A0ABS5YCA7_9GAMM</name>
<dbReference type="InterPro" id="IPR002371">
    <property type="entry name" value="FlgK"/>
</dbReference>
<comment type="subcellular location">
    <subcellularLocation>
        <location evidence="1 7">Bacterial flagellum</location>
    </subcellularLocation>
    <subcellularLocation>
        <location evidence="2 7">Secreted</location>
    </subcellularLocation>
</comment>
<evidence type="ECO:0000256" key="7">
    <source>
        <dbReference type="RuleBase" id="RU362065"/>
    </source>
</evidence>
<protein>
    <recommendedName>
        <fullName evidence="4 7">Flagellar hook-associated protein 1</fullName>
        <shortName evidence="7">HAP1</shortName>
    </recommendedName>
</protein>